<dbReference type="SUPFAM" id="SSF56601">
    <property type="entry name" value="beta-lactamase/transpeptidase-like"/>
    <property type="match status" value="1"/>
</dbReference>
<dbReference type="EMBL" id="CP092085">
    <property type="protein sequence ID" value="UUN99581.1"/>
    <property type="molecule type" value="Genomic_DNA"/>
</dbReference>
<dbReference type="Proteomes" id="UP000644140">
    <property type="component" value="Chromosome"/>
</dbReference>
<dbReference type="PANTHER" id="PTHR43319:SF3">
    <property type="entry name" value="BETA-LACTAMASE-RELATED DOMAIN-CONTAINING PROTEIN"/>
    <property type="match status" value="1"/>
</dbReference>
<dbReference type="Pfam" id="PF00144">
    <property type="entry name" value="Beta-lactamase"/>
    <property type="match status" value="1"/>
</dbReference>
<dbReference type="RefSeq" id="WP_121775684.1">
    <property type="nucleotide sequence ID" value="NZ_BKNL01000067.1"/>
</dbReference>
<protein>
    <submittedName>
        <fullName evidence="1">Beta-lactamase family protein</fullName>
    </submittedName>
</protein>
<organism evidence="1 2">
    <name type="scientific">Acinetobacter bereziniae</name>
    <name type="common">Acinetobacter genomosp. 10</name>
    <dbReference type="NCBI Taxonomy" id="106648"/>
    <lineage>
        <taxon>Bacteria</taxon>
        <taxon>Pseudomonadati</taxon>
        <taxon>Pseudomonadota</taxon>
        <taxon>Gammaproteobacteria</taxon>
        <taxon>Moraxellales</taxon>
        <taxon>Moraxellaceae</taxon>
        <taxon>Acinetobacter</taxon>
    </lineage>
</organism>
<accession>A0A8I1AGR8</accession>
<evidence type="ECO:0000313" key="2">
    <source>
        <dbReference type="Proteomes" id="UP000644140"/>
    </source>
</evidence>
<reference evidence="1" key="1">
    <citation type="submission" date="2022-02" db="EMBL/GenBank/DDBJ databases">
        <title>Characterization of Tn125 harboring carbapenem-resistant Acinetobacter bereziniae clinical isolates.</title>
        <authorList>
            <person name="Wong N.-K."/>
            <person name="Pan Q."/>
        </authorList>
    </citation>
    <scope>NUCLEOTIDE SEQUENCE</scope>
    <source>
        <strain evidence="1">GD03393</strain>
    </source>
</reference>
<dbReference type="InterPro" id="IPR052907">
    <property type="entry name" value="Beta-lactamase/esterase"/>
</dbReference>
<name>A0A8I1AGR8_ACIBZ</name>
<sequence>MSSLTDIIFANTKNYQGYVDERFEDLAIQFSRLQDGRCENGGAALTVYFQQEKVIDIYTGQKSLTEQWNEHTLSVCYSTGKGILATLAHILVSEGYLDYDTPIVNYWSEFGENGKQNMTLRHILSHQSGLYDIRNIINSAVEMADWQHMLKVLEKATPRFAIGTDIAYQALTFGWLVGGVLEKATQQPLTVLMQKYLVEPLQLDGAYFGVPNTELNRVARLIQKAMPEQKAEGKSTKNKAKQRKPSFSDKLVELTGQNPQDFLDAMVPKGMREFSFFSDQGLQAIIPAANGVFTANSLAKVYAMMANKGVWDGKVFIRPEVFAELSQIQSIKRDRVMPIPMKWRLGYHRVISMGKRAKQGFGHIGYNGSGAWCDPQRELSFAYTHNFAIGSITGDYRLWGLTQETLRCADKLLKGSKGWF</sequence>
<dbReference type="InterPro" id="IPR012338">
    <property type="entry name" value="Beta-lactam/transpept-like"/>
</dbReference>
<dbReference type="AlphaFoldDB" id="A0A8I1AGR8"/>
<dbReference type="PANTHER" id="PTHR43319">
    <property type="entry name" value="BETA-LACTAMASE-RELATED"/>
    <property type="match status" value="1"/>
</dbReference>
<dbReference type="Gene3D" id="3.40.710.10">
    <property type="entry name" value="DD-peptidase/beta-lactamase superfamily"/>
    <property type="match status" value="1"/>
</dbReference>
<evidence type="ECO:0000313" key="1">
    <source>
        <dbReference type="EMBL" id="UUN99581.1"/>
    </source>
</evidence>
<dbReference type="InterPro" id="IPR001466">
    <property type="entry name" value="Beta-lactam-related"/>
</dbReference>
<gene>
    <name evidence="1" type="ORF">I9054_009095</name>
</gene>
<proteinExistence type="predicted"/>